<sequence length="675" mass="73866">ALLYKSKGNYAEALPQYERALAISEATLGPGHPNVATSLNNLARLYHDQGNYAEALPQYERALAIREAALGPEHPDVAQSLNSLAVLYNSKGNSAQAIDFFRRAAEIEETSLSDTLISSPETERQLYLNTFQGTTDMLVSLGSQTNDLTNTTNLALTTIFRRKGRILDSVTSSFQQLRVQLPPEEQSLLSNLYNIRTQISALRFSGLGNRSPEQYRTLLTNLEAQAKQLETSLSRHSAEFRIESQPATINAVQSLIPESTALVELVRYNPFNFEDPQNRWSAPPRYAAYTLTVNGQPQAIDLGEAAPIDALVADFRRALGTRSLHAQTIARQLDELVMAPIRPLLGDNTHILLSPDSQLNLIPFAALVTEDNRYLIEDYQITYLNSGRDLLRLQLDTPSQQDPVILANPDYASSDTSTQVSQKSVAKSNEEQNNQRSIDITNLTFGPLPGTAAEAEAIAPLLNNATVLTGTNATENALKQVNAPSILHIATHGFFLEDVERFIPLDPNSRGFRAGLSPTPTGNHPTQATPSNTENPLLRSGLALAGFNQRSSGSEDGVLTALEASGLNLYGTKLVVLSACDTGVGEASTGEGVYGLRRAFVTAGAESQLMSLWQVSDYGTSELMQLYYQNLKDGQGRSEALRSAQLSLLETDQYQHPYFWASFIFSGDWSPLEEI</sequence>
<accession>A0A928ZX82</accession>
<dbReference type="SUPFAM" id="SSF48452">
    <property type="entry name" value="TPR-like"/>
    <property type="match status" value="1"/>
</dbReference>
<dbReference type="PROSITE" id="PS50005">
    <property type="entry name" value="TPR"/>
    <property type="match status" value="2"/>
</dbReference>
<dbReference type="PROSITE" id="PS50293">
    <property type="entry name" value="TPR_REGION"/>
    <property type="match status" value="1"/>
</dbReference>
<keyword evidence="2 3" id="KW-0802">TPR repeat</keyword>
<feature type="repeat" description="TPR" evidence="3">
    <location>
        <begin position="78"/>
        <end position="111"/>
    </location>
</feature>
<feature type="domain" description="CHAT" evidence="5">
    <location>
        <begin position="328"/>
        <end position="668"/>
    </location>
</feature>
<feature type="non-terminal residue" evidence="6">
    <location>
        <position position="1"/>
    </location>
</feature>
<dbReference type="AlphaFoldDB" id="A0A928ZX82"/>
<dbReference type="Pfam" id="PF13181">
    <property type="entry name" value="TPR_8"/>
    <property type="match status" value="1"/>
</dbReference>
<dbReference type="InterPro" id="IPR019734">
    <property type="entry name" value="TPR_rpt"/>
</dbReference>
<evidence type="ECO:0000313" key="6">
    <source>
        <dbReference type="EMBL" id="MBE9069169.1"/>
    </source>
</evidence>
<organism evidence="6 7">
    <name type="scientific">Leptolyngbya cf. ectocarpi LEGE 11479</name>
    <dbReference type="NCBI Taxonomy" id="1828722"/>
    <lineage>
        <taxon>Bacteria</taxon>
        <taxon>Bacillati</taxon>
        <taxon>Cyanobacteriota</taxon>
        <taxon>Cyanophyceae</taxon>
        <taxon>Leptolyngbyales</taxon>
        <taxon>Leptolyngbyaceae</taxon>
        <taxon>Leptolyngbya group</taxon>
        <taxon>Leptolyngbya</taxon>
    </lineage>
</organism>
<evidence type="ECO:0000313" key="7">
    <source>
        <dbReference type="Proteomes" id="UP000615026"/>
    </source>
</evidence>
<feature type="region of interest" description="Disordered" evidence="4">
    <location>
        <begin position="510"/>
        <end position="534"/>
    </location>
</feature>
<dbReference type="Pfam" id="PF12770">
    <property type="entry name" value="CHAT"/>
    <property type="match status" value="1"/>
</dbReference>
<evidence type="ECO:0000256" key="1">
    <source>
        <dbReference type="ARBA" id="ARBA00022737"/>
    </source>
</evidence>
<dbReference type="InterPro" id="IPR024983">
    <property type="entry name" value="CHAT_dom"/>
</dbReference>
<dbReference type="PANTHER" id="PTHR45641:SF19">
    <property type="entry name" value="NEPHROCYSTIN-3"/>
    <property type="match status" value="1"/>
</dbReference>
<dbReference type="SMART" id="SM00028">
    <property type="entry name" value="TPR"/>
    <property type="match status" value="3"/>
</dbReference>
<dbReference type="Gene3D" id="1.25.40.10">
    <property type="entry name" value="Tetratricopeptide repeat domain"/>
    <property type="match status" value="1"/>
</dbReference>
<proteinExistence type="predicted"/>
<dbReference type="EMBL" id="JADEXP010000243">
    <property type="protein sequence ID" value="MBE9069169.1"/>
    <property type="molecule type" value="Genomic_DNA"/>
</dbReference>
<dbReference type="Proteomes" id="UP000615026">
    <property type="component" value="Unassembled WGS sequence"/>
</dbReference>
<keyword evidence="1" id="KW-0677">Repeat</keyword>
<dbReference type="Pfam" id="PF13424">
    <property type="entry name" value="TPR_12"/>
    <property type="match status" value="1"/>
</dbReference>
<evidence type="ECO:0000256" key="2">
    <source>
        <dbReference type="ARBA" id="ARBA00022803"/>
    </source>
</evidence>
<comment type="caution">
    <text evidence="6">The sequence shown here is derived from an EMBL/GenBank/DDBJ whole genome shotgun (WGS) entry which is preliminary data.</text>
</comment>
<gene>
    <name evidence="6" type="ORF">IQ260_21215</name>
</gene>
<reference evidence="6" key="1">
    <citation type="submission" date="2020-10" db="EMBL/GenBank/DDBJ databases">
        <authorList>
            <person name="Castelo-Branco R."/>
            <person name="Eusebio N."/>
            <person name="Adriana R."/>
            <person name="Vieira A."/>
            <person name="Brugerolle De Fraissinette N."/>
            <person name="Rezende De Castro R."/>
            <person name="Schneider M.P."/>
            <person name="Vasconcelos V."/>
            <person name="Leao P.N."/>
        </authorList>
    </citation>
    <scope>NUCLEOTIDE SEQUENCE</scope>
    <source>
        <strain evidence="6">LEGE 11479</strain>
    </source>
</reference>
<evidence type="ECO:0000259" key="5">
    <source>
        <dbReference type="Pfam" id="PF12770"/>
    </source>
</evidence>
<dbReference type="RefSeq" id="WP_193995084.1">
    <property type="nucleotide sequence ID" value="NZ_JADEXP010000243.1"/>
</dbReference>
<evidence type="ECO:0000256" key="3">
    <source>
        <dbReference type="PROSITE-ProRule" id="PRU00339"/>
    </source>
</evidence>
<keyword evidence="7" id="KW-1185">Reference proteome</keyword>
<dbReference type="InterPro" id="IPR011990">
    <property type="entry name" value="TPR-like_helical_dom_sf"/>
</dbReference>
<evidence type="ECO:0000256" key="4">
    <source>
        <dbReference type="SAM" id="MobiDB-lite"/>
    </source>
</evidence>
<protein>
    <submittedName>
        <fullName evidence="6">CHAT domain-containing protein</fullName>
    </submittedName>
</protein>
<dbReference type="PANTHER" id="PTHR45641">
    <property type="entry name" value="TETRATRICOPEPTIDE REPEAT PROTEIN (AFU_ORTHOLOGUE AFUA_6G03870)"/>
    <property type="match status" value="1"/>
</dbReference>
<feature type="repeat" description="TPR" evidence="3">
    <location>
        <begin position="36"/>
        <end position="69"/>
    </location>
</feature>
<feature type="compositionally biased region" description="Polar residues" evidence="4">
    <location>
        <begin position="518"/>
        <end position="534"/>
    </location>
</feature>
<name>A0A928ZX82_LEPEC</name>